<gene>
    <name evidence="1" type="ORF">NQ314_001951</name>
</gene>
<dbReference type="AlphaFoldDB" id="A0AAV8ZTF4"/>
<proteinExistence type="predicted"/>
<organism evidence="1 2">
    <name type="scientific">Rhamnusium bicolor</name>
    <dbReference type="NCBI Taxonomy" id="1586634"/>
    <lineage>
        <taxon>Eukaryota</taxon>
        <taxon>Metazoa</taxon>
        <taxon>Ecdysozoa</taxon>
        <taxon>Arthropoda</taxon>
        <taxon>Hexapoda</taxon>
        <taxon>Insecta</taxon>
        <taxon>Pterygota</taxon>
        <taxon>Neoptera</taxon>
        <taxon>Endopterygota</taxon>
        <taxon>Coleoptera</taxon>
        <taxon>Polyphaga</taxon>
        <taxon>Cucujiformia</taxon>
        <taxon>Chrysomeloidea</taxon>
        <taxon>Cerambycidae</taxon>
        <taxon>Lepturinae</taxon>
        <taxon>Rhagiini</taxon>
        <taxon>Rhamnusium</taxon>
    </lineage>
</organism>
<dbReference type="EMBL" id="JANEYF010000603">
    <property type="protein sequence ID" value="KAJ8969051.1"/>
    <property type="molecule type" value="Genomic_DNA"/>
</dbReference>
<accession>A0AAV8ZTF4</accession>
<name>A0AAV8ZTF4_9CUCU</name>
<evidence type="ECO:0000313" key="2">
    <source>
        <dbReference type="Proteomes" id="UP001162156"/>
    </source>
</evidence>
<keyword evidence="2" id="KW-1185">Reference proteome</keyword>
<comment type="caution">
    <text evidence="1">The sequence shown here is derived from an EMBL/GenBank/DDBJ whole genome shotgun (WGS) entry which is preliminary data.</text>
</comment>
<reference evidence="1" key="1">
    <citation type="journal article" date="2023" name="Insect Mol. Biol.">
        <title>Genome sequencing provides insights into the evolution of gene families encoding plant cell wall-degrading enzymes in longhorned beetles.</title>
        <authorList>
            <person name="Shin N.R."/>
            <person name="Okamura Y."/>
            <person name="Kirsch R."/>
            <person name="Pauchet Y."/>
        </authorList>
    </citation>
    <scope>NUCLEOTIDE SEQUENCE</scope>
    <source>
        <strain evidence="1">RBIC_L_NR</strain>
    </source>
</reference>
<protein>
    <submittedName>
        <fullName evidence="1">Uncharacterized protein</fullName>
    </submittedName>
</protein>
<sequence>MVILKIPFICYIINILTIPDKKKSIMVYLKKSFWNKELMRKAHLSQFMKPLLRKK</sequence>
<evidence type="ECO:0000313" key="1">
    <source>
        <dbReference type="EMBL" id="KAJ8969051.1"/>
    </source>
</evidence>
<dbReference type="Proteomes" id="UP001162156">
    <property type="component" value="Unassembled WGS sequence"/>
</dbReference>